<dbReference type="InterPro" id="IPR051455">
    <property type="entry name" value="Bact_solute-bind_prot3"/>
</dbReference>
<feature type="region of interest" description="Disordered" evidence="4">
    <location>
        <begin position="256"/>
        <end position="279"/>
    </location>
</feature>
<feature type="domain" description="Solute-binding protein family 3/N-terminal" evidence="5">
    <location>
        <begin position="41"/>
        <end position="256"/>
    </location>
</feature>
<protein>
    <submittedName>
        <fullName evidence="6">Glutamate-binding protein</fullName>
    </submittedName>
</protein>
<dbReference type="Gene3D" id="3.40.190.10">
    <property type="entry name" value="Periplasmic binding protein-like II"/>
    <property type="match status" value="2"/>
</dbReference>
<gene>
    <name evidence="6" type="ORF">Pen02_15640</name>
</gene>
<name>A0ABQ4DW27_9ACTN</name>
<evidence type="ECO:0000313" key="6">
    <source>
        <dbReference type="EMBL" id="GIG86628.1"/>
    </source>
</evidence>
<organism evidence="6 7">
    <name type="scientific">Plantactinospora endophytica</name>
    <dbReference type="NCBI Taxonomy" id="673535"/>
    <lineage>
        <taxon>Bacteria</taxon>
        <taxon>Bacillati</taxon>
        <taxon>Actinomycetota</taxon>
        <taxon>Actinomycetes</taxon>
        <taxon>Micromonosporales</taxon>
        <taxon>Micromonosporaceae</taxon>
        <taxon>Plantactinospora</taxon>
    </lineage>
</organism>
<evidence type="ECO:0000313" key="7">
    <source>
        <dbReference type="Proteomes" id="UP000646749"/>
    </source>
</evidence>
<reference evidence="6 7" key="1">
    <citation type="submission" date="2021-01" db="EMBL/GenBank/DDBJ databases">
        <title>Whole genome shotgun sequence of Plantactinospora endophytica NBRC 110450.</title>
        <authorList>
            <person name="Komaki H."/>
            <person name="Tamura T."/>
        </authorList>
    </citation>
    <scope>NUCLEOTIDE SEQUENCE [LARGE SCALE GENOMIC DNA]</scope>
    <source>
        <strain evidence="6 7">NBRC 110450</strain>
    </source>
</reference>
<evidence type="ECO:0000256" key="2">
    <source>
        <dbReference type="ARBA" id="ARBA00022448"/>
    </source>
</evidence>
<comment type="similarity">
    <text evidence="1">Belongs to the bacterial solute-binding protein 3 family.</text>
</comment>
<evidence type="ECO:0000256" key="4">
    <source>
        <dbReference type="SAM" id="MobiDB-lite"/>
    </source>
</evidence>
<dbReference type="SUPFAM" id="SSF53850">
    <property type="entry name" value="Periplasmic binding protein-like II"/>
    <property type="match status" value="1"/>
</dbReference>
<comment type="caution">
    <text evidence="6">The sequence shown here is derived from an EMBL/GenBank/DDBJ whole genome shotgun (WGS) entry which is preliminary data.</text>
</comment>
<dbReference type="EMBL" id="BONW01000005">
    <property type="protein sequence ID" value="GIG86628.1"/>
    <property type="molecule type" value="Genomic_DNA"/>
</dbReference>
<proteinExistence type="inferred from homology"/>
<dbReference type="SMART" id="SM00062">
    <property type="entry name" value="PBPb"/>
    <property type="match status" value="1"/>
</dbReference>
<evidence type="ECO:0000256" key="3">
    <source>
        <dbReference type="ARBA" id="ARBA00022729"/>
    </source>
</evidence>
<evidence type="ECO:0000259" key="5">
    <source>
        <dbReference type="SMART" id="SM00062"/>
    </source>
</evidence>
<dbReference type="PANTHER" id="PTHR30085">
    <property type="entry name" value="AMINO ACID ABC TRANSPORTER PERMEASE"/>
    <property type="match status" value="1"/>
</dbReference>
<keyword evidence="2" id="KW-0813">Transport</keyword>
<keyword evidence="3" id="KW-0732">Signal</keyword>
<dbReference type="InterPro" id="IPR001638">
    <property type="entry name" value="Solute-binding_3/MltF_N"/>
</dbReference>
<dbReference type="PANTHER" id="PTHR30085:SF6">
    <property type="entry name" value="ABC TRANSPORTER GLUTAMINE-BINDING PROTEIN GLNH"/>
    <property type="match status" value="1"/>
</dbReference>
<accession>A0ABQ4DW27</accession>
<sequence length="279" mass="30898">MATVNQVRRWIGILLATSVVLASGCGEGEAEVDPEEYLSGIVSIGVNIDLPGWSEYSNGVWDGFDITLGNWLSREIGFDPQYVPLTTDERMSRLTEASEIKLVIANFSMTDERREDIDFSGPYLTDAQGVMTLAGSPVRTLDDIENKTVCVTLGSTGETRLLAGKRINPLSENTIQRCVDRVRDGSAYAFSTDRVLLDGIVAHDPGRSLRVVPDIRFGHERYGIGVRNNRPGLCNFLRGKLAKFIDEEWDDTFRSKLPGVSPKDRKPNSRDLTPCEKPS</sequence>
<dbReference type="Proteomes" id="UP000646749">
    <property type="component" value="Unassembled WGS sequence"/>
</dbReference>
<dbReference type="Pfam" id="PF00497">
    <property type="entry name" value="SBP_bac_3"/>
    <property type="match status" value="1"/>
</dbReference>
<keyword evidence="7" id="KW-1185">Reference proteome</keyword>
<evidence type="ECO:0000256" key="1">
    <source>
        <dbReference type="ARBA" id="ARBA00010333"/>
    </source>
</evidence>